<dbReference type="STRING" id="322104.A3GFF1"/>
<keyword evidence="4" id="KW-1185">Reference proteome</keyword>
<dbReference type="InterPro" id="IPR004000">
    <property type="entry name" value="Actin"/>
</dbReference>
<dbReference type="GO" id="GO:0006312">
    <property type="term" value="P:mitotic recombination"/>
    <property type="evidence" value="ECO:0007669"/>
    <property type="project" value="EnsemblFungi"/>
</dbReference>
<dbReference type="Pfam" id="PF00022">
    <property type="entry name" value="Actin"/>
    <property type="match status" value="1"/>
</dbReference>
<comment type="caution">
    <text evidence="3">The sequence shown here is derived from an EMBL/GenBank/DDBJ whole genome shotgun (WGS) entry which is preliminary data.</text>
</comment>
<dbReference type="HOGENOM" id="CLU_006974_0_1_1"/>
<evidence type="ECO:0000256" key="2">
    <source>
        <dbReference type="SAM" id="MobiDB-lite"/>
    </source>
</evidence>
<dbReference type="FunCoup" id="A3GFF1">
    <property type="interactions" value="891"/>
</dbReference>
<feature type="region of interest" description="Disordered" evidence="2">
    <location>
        <begin position="1"/>
        <end position="68"/>
    </location>
</feature>
<dbReference type="Gene3D" id="3.30.420.580">
    <property type="match status" value="1"/>
</dbReference>
<protein>
    <submittedName>
        <fullName evidence="3">Actin-related protein</fullName>
    </submittedName>
</protein>
<dbReference type="InParanoid" id="A3GFF1"/>
<dbReference type="RefSeq" id="XP_001387769.2">
    <property type="nucleotide sequence ID" value="XM_001387732.1"/>
</dbReference>
<dbReference type="SUPFAM" id="SSF53067">
    <property type="entry name" value="Actin-like ATPase domain"/>
    <property type="match status" value="2"/>
</dbReference>
<dbReference type="GO" id="GO:0006338">
    <property type="term" value="P:chromatin remodeling"/>
    <property type="evidence" value="ECO:0007669"/>
    <property type="project" value="EnsemblFungi"/>
</dbReference>
<dbReference type="Proteomes" id="UP000002258">
    <property type="component" value="Chromosome 1"/>
</dbReference>
<dbReference type="eggNOG" id="KOG0797">
    <property type="taxonomic scope" value="Eukaryota"/>
</dbReference>
<feature type="compositionally biased region" description="Acidic residues" evidence="2">
    <location>
        <begin position="13"/>
        <end position="24"/>
    </location>
</feature>
<feature type="region of interest" description="Disordered" evidence="2">
    <location>
        <begin position="131"/>
        <end position="160"/>
    </location>
</feature>
<comment type="similarity">
    <text evidence="1">Belongs to the actin family.</text>
</comment>
<gene>
    <name evidence="3" type="primary">ARP8</name>
    <name evidence="3" type="ORF">PICST_80286</name>
</gene>
<dbReference type="GO" id="GO:0031011">
    <property type="term" value="C:Ino80 complex"/>
    <property type="evidence" value="ECO:0007669"/>
    <property type="project" value="EnsemblFungi"/>
</dbReference>
<dbReference type="AlphaFoldDB" id="A3GFF1"/>
<feature type="compositionally biased region" description="Low complexity" evidence="2">
    <location>
        <begin position="30"/>
        <end position="45"/>
    </location>
</feature>
<dbReference type="Gene3D" id="3.30.420.40">
    <property type="match status" value="1"/>
</dbReference>
<evidence type="ECO:0000313" key="4">
    <source>
        <dbReference type="Proteomes" id="UP000002258"/>
    </source>
</evidence>
<dbReference type="EMBL" id="AAVQ01000001">
    <property type="protein sequence ID" value="EAZ63746.2"/>
    <property type="molecule type" value="Genomic_DNA"/>
</dbReference>
<dbReference type="OrthoDB" id="5572108at2759"/>
<feature type="compositionally biased region" description="Acidic residues" evidence="2">
    <location>
        <begin position="178"/>
        <end position="196"/>
    </location>
</feature>
<feature type="compositionally biased region" description="Polar residues" evidence="2">
    <location>
        <begin position="133"/>
        <end position="156"/>
    </location>
</feature>
<evidence type="ECO:0000256" key="1">
    <source>
        <dbReference type="RuleBase" id="RU000487"/>
    </source>
</evidence>
<dbReference type="GO" id="GO:0006302">
    <property type="term" value="P:double-strand break repair"/>
    <property type="evidence" value="ECO:0007669"/>
    <property type="project" value="EnsemblFungi"/>
</dbReference>
<proteinExistence type="inferred from homology"/>
<dbReference type="PANTHER" id="PTHR11937">
    <property type="entry name" value="ACTIN"/>
    <property type="match status" value="1"/>
</dbReference>
<feature type="region of interest" description="Disordered" evidence="2">
    <location>
        <begin position="177"/>
        <end position="199"/>
    </location>
</feature>
<sequence length="835" mass="95289">MSSPASDNTIATADDDIHIDEDENVEKPTSSRSSKSKASSNGSSSKRQKPGPSVGKKPTAEVLQRRKEGRIKAAATIAQNLKKTGIGRFEEQNGFAFTSVKPVPLLNQKNYFTEYLRRDDQVSFVRNRRAELNQRQNATSKKANGANTETQSTDPQNFDDFDLNNIEAEMNRKKAELLADEDDDDEDEENETEEAQEEKAKIGHDVIVIHPGSSYIRIGRATEAVPETIPAVIAVPNSVHHEPKPPTPLRTVGNDGEAYFNDTFDEIKNVVTKNFKARMRYYKRRVLPNSRETAANYNKKQESERIPDHNDPYKKEWLDINSAEYSSKKFFVGEEALKLPLNPKKFEKFKLRYPIINGNFNIYSEDYNSPQEILGDLASILLESLDQLEIRNLSQLKAILVIPDFYDKQYVEAWVDTLFKFVGFGRVGIIQEAVAATFGAGATCACVVDVGAHTTTISCVDEGMIINDSRVLLNYGGDQITECFIKLLLENSFPYKEIDLGSRVDDWELAQTLKHNFVTFQDADIAVQLYNFYKRKPFETTEKFDFKVFDEVMLAPLGLFYPEFFQIDHEDFGEKRLFRPSTDQYTGKLDNPISRSQNNLRTRLSFADMNEEDLLVRLNESKGTTGEQDPVEEFSGESNLRRVPLEKAIIESITNAGLSTDLNKIKKLYDNLLIVGGGFAKISGYDLILSDRINIWRPKFLSSSSLDKILEYVNTETKKTEEKKKALIHELKLKKQENPEQNLDEVQLTEEEFEQIEQKSELKLDLDYVDSIYDQGSLLPVNVLPPPREFDPDMLTWKGGSVYARLKVVNEMWITSSEWDMLETRCLYYKSLFNY</sequence>
<reference evidence="3 4" key="1">
    <citation type="journal article" date="2007" name="Nat. Biotechnol.">
        <title>Genome sequence of the lignocellulose-bioconverting and xylose-fermenting yeast Pichia stipitis.</title>
        <authorList>
            <person name="Jeffries T.W."/>
            <person name="Grigoriev I.V."/>
            <person name="Grimwood J."/>
            <person name="Laplaza J.M."/>
            <person name="Aerts A."/>
            <person name="Salamov A."/>
            <person name="Schmutz J."/>
            <person name="Lindquist E."/>
            <person name="Dehal P."/>
            <person name="Shapiro H."/>
            <person name="Jin Y.S."/>
            <person name="Passoth V."/>
            <person name="Richardson P.M."/>
        </authorList>
    </citation>
    <scope>NUCLEOTIDE SEQUENCE [LARGE SCALE GENOMIC DNA]</scope>
    <source>
        <strain evidence="4">ATCC 58785 / CBS 6054 / NBRC 10063 / NRRL Y-11545</strain>
    </source>
</reference>
<dbReference type="GeneID" id="4851000"/>
<dbReference type="KEGG" id="pic:PICST_80286"/>
<evidence type="ECO:0000313" key="3">
    <source>
        <dbReference type="EMBL" id="EAZ63746.2"/>
    </source>
</evidence>
<dbReference type="SMART" id="SM00268">
    <property type="entry name" value="ACTIN"/>
    <property type="match status" value="1"/>
</dbReference>
<organism evidence="3 4">
    <name type="scientific">Scheffersomyces stipitis (strain ATCC 58785 / CBS 6054 / NBRC 10063 / NRRL Y-11545)</name>
    <name type="common">Yeast</name>
    <name type="synonym">Pichia stipitis</name>
    <dbReference type="NCBI Taxonomy" id="322104"/>
    <lineage>
        <taxon>Eukaryota</taxon>
        <taxon>Fungi</taxon>
        <taxon>Dikarya</taxon>
        <taxon>Ascomycota</taxon>
        <taxon>Saccharomycotina</taxon>
        <taxon>Pichiomycetes</taxon>
        <taxon>Debaryomycetaceae</taxon>
        <taxon>Scheffersomyces</taxon>
    </lineage>
</organism>
<dbReference type="GO" id="GO:0003729">
    <property type="term" value="F:mRNA binding"/>
    <property type="evidence" value="ECO:0007669"/>
    <property type="project" value="EnsemblFungi"/>
</dbReference>
<dbReference type="Gene3D" id="3.90.640.10">
    <property type="entry name" value="Actin, Chain A, domain 4"/>
    <property type="match status" value="1"/>
</dbReference>
<name>A3GFF1_PICST</name>
<dbReference type="OMA" id="AYKCMWA"/>
<accession>A3GFF1</accession>
<dbReference type="InterPro" id="IPR043129">
    <property type="entry name" value="ATPase_NBD"/>
</dbReference>
<dbReference type="CDD" id="cd10206">
    <property type="entry name" value="ASKHA_NBD_Arp8-like"/>
    <property type="match status" value="1"/>
</dbReference>